<evidence type="ECO:0000313" key="2">
    <source>
        <dbReference type="Proteomes" id="UP000799118"/>
    </source>
</evidence>
<organism evidence="1 2">
    <name type="scientific">Gymnopus androsaceus JB14</name>
    <dbReference type="NCBI Taxonomy" id="1447944"/>
    <lineage>
        <taxon>Eukaryota</taxon>
        <taxon>Fungi</taxon>
        <taxon>Dikarya</taxon>
        <taxon>Basidiomycota</taxon>
        <taxon>Agaricomycotina</taxon>
        <taxon>Agaricomycetes</taxon>
        <taxon>Agaricomycetidae</taxon>
        <taxon>Agaricales</taxon>
        <taxon>Marasmiineae</taxon>
        <taxon>Omphalotaceae</taxon>
        <taxon>Gymnopus</taxon>
    </lineage>
</organism>
<protein>
    <submittedName>
        <fullName evidence="1">Uncharacterized protein</fullName>
    </submittedName>
</protein>
<reference evidence="1" key="1">
    <citation type="journal article" date="2019" name="Environ. Microbiol.">
        <title>Fungal ecological strategies reflected in gene transcription - a case study of two litter decomposers.</title>
        <authorList>
            <person name="Barbi F."/>
            <person name="Kohler A."/>
            <person name="Barry K."/>
            <person name="Baskaran P."/>
            <person name="Daum C."/>
            <person name="Fauchery L."/>
            <person name="Ihrmark K."/>
            <person name="Kuo A."/>
            <person name="LaButti K."/>
            <person name="Lipzen A."/>
            <person name="Morin E."/>
            <person name="Grigoriev I.V."/>
            <person name="Henrissat B."/>
            <person name="Lindahl B."/>
            <person name="Martin F."/>
        </authorList>
    </citation>
    <scope>NUCLEOTIDE SEQUENCE</scope>
    <source>
        <strain evidence="1">JB14</strain>
    </source>
</reference>
<gene>
    <name evidence="1" type="ORF">BT96DRAFT_944824</name>
</gene>
<accession>A0A6A4H3A9</accession>
<dbReference type="EMBL" id="ML769602">
    <property type="protein sequence ID" value="KAE9392168.1"/>
    <property type="molecule type" value="Genomic_DNA"/>
</dbReference>
<proteinExistence type="predicted"/>
<dbReference type="AlphaFoldDB" id="A0A6A4H3A9"/>
<evidence type="ECO:0000313" key="1">
    <source>
        <dbReference type="EMBL" id="KAE9392168.1"/>
    </source>
</evidence>
<name>A0A6A4H3A9_9AGAR</name>
<dbReference type="Proteomes" id="UP000799118">
    <property type="component" value="Unassembled WGS sequence"/>
</dbReference>
<sequence length="221" mass="24389">MCTGPKARTCGMTKRLYLELFEEIFAVYDNSRMKGYKPANWGPSWQMSRQAAGVVAVIPKLFTVKLSSGHEFCSTVPVHVLFVFPQLRLLQVGPHSYAVAIPLNTNTFPPIRPTEPLAIPYHAQNLPQIEKWVGMENSDGPICSEYLQQQFHAPNSGSGIRRFFGGSDTGIDIAMEVGDSSVDTGINTDTGSEAPASPISSNEFRLKVGYRFDAQFDRVVN</sequence>
<keyword evidence="2" id="KW-1185">Reference proteome</keyword>